<reference evidence="2" key="1">
    <citation type="submission" date="2022-11" db="EMBL/GenBank/DDBJ databases">
        <authorList>
            <person name="Kikuchi T."/>
        </authorList>
    </citation>
    <scope>NUCLEOTIDE SEQUENCE</scope>
    <source>
        <strain evidence="2">PS1010</strain>
    </source>
</reference>
<proteinExistence type="predicted"/>
<organism evidence="2 3">
    <name type="scientific">Caenorhabditis angaria</name>
    <dbReference type="NCBI Taxonomy" id="860376"/>
    <lineage>
        <taxon>Eukaryota</taxon>
        <taxon>Metazoa</taxon>
        <taxon>Ecdysozoa</taxon>
        <taxon>Nematoda</taxon>
        <taxon>Chromadorea</taxon>
        <taxon>Rhabditida</taxon>
        <taxon>Rhabditina</taxon>
        <taxon>Rhabditomorpha</taxon>
        <taxon>Rhabditoidea</taxon>
        <taxon>Rhabditidae</taxon>
        <taxon>Peloderinae</taxon>
        <taxon>Caenorhabditis</taxon>
    </lineage>
</organism>
<keyword evidence="3" id="KW-1185">Reference proteome</keyword>
<protein>
    <submittedName>
        <fullName evidence="2">Uncharacterized protein</fullName>
    </submittedName>
</protein>
<feature type="compositionally biased region" description="Pro residues" evidence="1">
    <location>
        <begin position="83"/>
        <end position="98"/>
    </location>
</feature>
<feature type="region of interest" description="Disordered" evidence="1">
    <location>
        <begin position="82"/>
        <end position="154"/>
    </location>
</feature>
<evidence type="ECO:0000256" key="1">
    <source>
        <dbReference type="SAM" id="MobiDB-lite"/>
    </source>
</evidence>
<accession>A0A9P1N494</accession>
<comment type="caution">
    <text evidence="2">The sequence shown here is derived from an EMBL/GenBank/DDBJ whole genome shotgun (WGS) entry which is preliminary data.</text>
</comment>
<dbReference type="Proteomes" id="UP001152747">
    <property type="component" value="Unassembled WGS sequence"/>
</dbReference>
<evidence type="ECO:0000313" key="2">
    <source>
        <dbReference type="EMBL" id="CAI5449319.1"/>
    </source>
</evidence>
<gene>
    <name evidence="2" type="ORF">CAMP_LOCUS11956</name>
</gene>
<dbReference type="EMBL" id="CANHGI010000004">
    <property type="protein sequence ID" value="CAI5449319.1"/>
    <property type="molecule type" value="Genomic_DNA"/>
</dbReference>
<name>A0A9P1N494_9PELO</name>
<feature type="compositionally biased region" description="Polar residues" evidence="1">
    <location>
        <begin position="128"/>
        <end position="139"/>
    </location>
</feature>
<sequence>MLFTSSLRKAVDMYPPVSSEEAHRQLLEKRRKQMIRRHTCSTLIKQEVVQPKNSQCLGILEETNETEICQTSRSKHHTLEMPMAPPAPPPSSFLPPPQSNHSSRLDDWGESNFAPPPAAPILQGASGGNQTAYSSGQNNDDFDDEWTDEDEEQNGRFEQILEEFGTIQKKMTRNHTEFRT</sequence>
<dbReference type="AlphaFoldDB" id="A0A9P1N494"/>
<evidence type="ECO:0000313" key="3">
    <source>
        <dbReference type="Proteomes" id="UP001152747"/>
    </source>
</evidence>
<feature type="compositionally biased region" description="Acidic residues" evidence="1">
    <location>
        <begin position="140"/>
        <end position="152"/>
    </location>
</feature>
<dbReference type="OrthoDB" id="5867421at2759"/>